<dbReference type="AlphaFoldDB" id="A0A8J2MZ90"/>
<evidence type="ECO:0000256" key="1">
    <source>
        <dbReference type="SAM" id="Phobius"/>
    </source>
</evidence>
<dbReference type="OrthoDB" id="7548151at2759"/>
<feature type="transmembrane region" description="Helical" evidence="1">
    <location>
        <begin position="45"/>
        <end position="63"/>
    </location>
</feature>
<accession>A0A8J2MZ90</accession>
<organism evidence="2 3">
    <name type="scientific">Cotesia congregata</name>
    <name type="common">Parasitoid wasp</name>
    <name type="synonym">Apanteles congregatus</name>
    <dbReference type="NCBI Taxonomy" id="51543"/>
    <lineage>
        <taxon>Eukaryota</taxon>
        <taxon>Metazoa</taxon>
        <taxon>Ecdysozoa</taxon>
        <taxon>Arthropoda</taxon>
        <taxon>Hexapoda</taxon>
        <taxon>Insecta</taxon>
        <taxon>Pterygota</taxon>
        <taxon>Neoptera</taxon>
        <taxon>Endopterygota</taxon>
        <taxon>Hymenoptera</taxon>
        <taxon>Apocrita</taxon>
        <taxon>Ichneumonoidea</taxon>
        <taxon>Braconidae</taxon>
        <taxon>Microgastrinae</taxon>
        <taxon>Cotesia</taxon>
    </lineage>
</organism>
<protein>
    <submittedName>
        <fullName evidence="2">Olfactory receptor 103</fullName>
    </submittedName>
</protein>
<feature type="non-terminal residue" evidence="2">
    <location>
        <position position="1"/>
    </location>
</feature>
<gene>
    <name evidence="2" type="ORF">HICCMSTLAB_LOCUS13795</name>
</gene>
<keyword evidence="1" id="KW-1133">Transmembrane helix</keyword>
<proteinExistence type="predicted"/>
<evidence type="ECO:0000313" key="3">
    <source>
        <dbReference type="Proteomes" id="UP000786811"/>
    </source>
</evidence>
<keyword evidence="2" id="KW-0675">Receptor</keyword>
<evidence type="ECO:0000313" key="2">
    <source>
        <dbReference type="EMBL" id="CAG5109159.1"/>
    </source>
</evidence>
<keyword evidence="1" id="KW-0812">Transmembrane</keyword>
<feature type="transmembrane region" description="Helical" evidence="1">
    <location>
        <begin position="94"/>
        <end position="118"/>
    </location>
</feature>
<dbReference type="Proteomes" id="UP000786811">
    <property type="component" value="Unassembled WGS sequence"/>
</dbReference>
<keyword evidence="1" id="KW-0472">Membrane</keyword>
<keyword evidence="3" id="KW-1185">Reference proteome</keyword>
<comment type="caution">
    <text evidence="2">The sequence shown here is derived from an EMBL/GenBank/DDBJ whole genome shotgun (WGS) entry which is preliminary data.</text>
</comment>
<sequence>GLCFVIYRHEVDELHTILEPYFEELLKTPEMTMQVLKKISTFRRLPTIIMTIVTTGMISYAISEKFREAIYASRWVGNTRLKSSIIIMLSQKPLILTACNLLYVTIDMFVKVSILLIIECNLIMKKKMTNWLQTRLYLIIYY</sequence>
<reference evidence="2" key="1">
    <citation type="submission" date="2021-04" db="EMBL/GenBank/DDBJ databases">
        <authorList>
            <person name="Chebbi M.A.C M."/>
        </authorList>
    </citation>
    <scope>NUCLEOTIDE SEQUENCE</scope>
</reference>
<dbReference type="EMBL" id="CAJNRD030001124">
    <property type="protein sequence ID" value="CAG5109159.1"/>
    <property type="molecule type" value="Genomic_DNA"/>
</dbReference>
<name>A0A8J2MZ90_COTCN</name>